<dbReference type="InterPro" id="IPR017500">
    <property type="entry name" value="Phage_infect_YhgE_N"/>
</dbReference>
<feature type="domain" description="ABC-2 type transporter transmembrane" evidence="7">
    <location>
        <begin position="313"/>
        <end position="689"/>
    </location>
</feature>
<gene>
    <name evidence="8" type="ORF">H8R94_07410</name>
</gene>
<dbReference type="Proteomes" id="UP000643810">
    <property type="component" value="Unassembled WGS sequence"/>
</dbReference>
<sequence>MKTIKQIFFTDVKNLAKNLFALIIAIGVCFLPALYAWFNIYSNWDPYGNTGNLQLAAVNLDQGYTDDDGEFKNTGEDIMDELADNDKVDWQFVDSADEAIEGVESGKYYAALVVQKDFTYNMYNMFVNTTEEPTLIFYQNQKKNPVANKISDTIVTTVQSNINEEFVKVMTKTIFEDVNDMYDDIEEEGGVDAFIEKLEKLNDNLIDYQDTIDKVISGNAVLSSNIANATDDVSDLEGKTKSSAGSLSEANGSIQQSQNTLNAYKDQMNLTVDTMITMLTNMENQLKQAQISGDIDQMADACQQTLKDTNQLNKDINALSQSIADENGNTDVVNTLQQLSDAVDALQKILEQADLDGQYDATAQQIKDAEATMISDIDKAVSNITSTRNTINNQLVPQLNTCVDNLEDVIGNASTVMNNMSGVLNSMGNVFSSLQTTISTSDKSLEKTKEALSKISTRLTKAIDKAKSVEDDERVQALVDTLTGDPDMYGEFFSEPVEIESVAVYPIENYGSAVAPFYTVLSVWVGCIIMVAIVKVKISKSKYPDATPTQLFFGRGMFFIAMGQVQTLITVLGDLFILKIQCVHPLLFWVVGALTSLTFTLLIYALVYSFGDVGKAIAVVILVLQIAGSSGTYPIELLPEFFQKVYIFFPFPYAINAMRECICGLYEADIVVYLLKLLTFLGVGLVIGLLIRIPFEGLNHYMEKRLEDTEMM</sequence>
<dbReference type="InterPro" id="IPR051328">
    <property type="entry name" value="T7SS_ABC-Transporter"/>
</dbReference>
<evidence type="ECO:0000259" key="6">
    <source>
        <dbReference type="Pfam" id="PF12051"/>
    </source>
</evidence>
<comment type="subcellular location">
    <subcellularLocation>
        <location evidence="1">Membrane</location>
        <topology evidence="1">Multi-pass membrane protein</topology>
    </subcellularLocation>
</comment>
<dbReference type="NCBIfam" id="TIGR03061">
    <property type="entry name" value="pip_yhgE_Nterm"/>
    <property type="match status" value="1"/>
</dbReference>
<dbReference type="PANTHER" id="PTHR43077:SF10">
    <property type="entry name" value="TRANSPORT PERMEASE PROTEIN"/>
    <property type="match status" value="1"/>
</dbReference>
<feature type="transmembrane region" description="Helical" evidence="5">
    <location>
        <begin position="586"/>
        <end position="607"/>
    </location>
</feature>
<evidence type="ECO:0000256" key="1">
    <source>
        <dbReference type="ARBA" id="ARBA00004141"/>
    </source>
</evidence>
<proteinExistence type="predicted"/>
<name>A0ABR7GG44_9FIRM</name>
<evidence type="ECO:0000313" key="8">
    <source>
        <dbReference type="EMBL" id="MBC5686430.1"/>
    </source>
</evidence>
<feature type="domain" description="DUF3533" evidence="6">
    <location>
        <begin position="42"/>
        <end position="216"/>
    </location>
</feature>
<protein>
    <submittedName>
        <fullName evidence="8">YhgE/Pip domain-containing protein</fullName>
    </submittedName>
</protein>
<keyword evidence="9" id="KW-1185">Reference proteome</keyword>
<dbReference type="Pfam" id="PF12698">
    <property type="entry name" value="ABC2_membrane_3"/>
    <property type="match status" value="1"/>
</dbReference>
<comment type="caution">
    <text evidence="8">The sequence shown here is derived from an EMBL/GenBank/DDBJ whole genome shotgun (WGS) entry which is preliminary data.</text>
</comment>
<dbReference type="InterPro" id="IPR017501">
    <property type="entry name" value="Phage_infect_YhgE_C"/>
</dbReference>
<reference evidence="8 9" key="1">
    <citation type="submission" date="2020-08" db="EMBL/GenBank/DDBJ databases">
        <title>Genome public.</title>
        <authorList>
            <person name="Liu C."/>
            <person name="Sun Q."/>
        </authorList>
    </citation>
    <scope>NUCLEOTIDE SEQUENCE [LARGE SCALE GENOMIC DNA]</scope>
    <source>
        <strain evidence="8 9">NSJ-9</strain>
    </source>
</reference>
<dbReference type="RefSeq" id="WP_186854266.1">
    <property type="nucleotide sequence ID" value="NZ_JACOPG010000002.1"/>
</dbReference>
<keyword evidence="2 5" id="KW-0812">Transmembrane</keyword>
<evidence type="ECO:0000256" key="5">
    <source>
        <dbReference type="SAM" id="Phobius"/>
    </source>
</evidence>
<dbReference type="InterPro" id="IPR022703">
    <property type="entry name" value="DUF3533"/>
</dbReference>
<feature type="transmembrane region" description="Helical" evidence="5">
    <location>
        <begin position="20"/>
        <end position="38"/>
    </location>
</feature>
<dbReference type="PANTHER" id="PTHR43077">
    <property type="entry name" value="TRANSPORT PERMEASE YVFS-RELATED"/>
    <property type="match status" value="1"/>
</dbReference>
<accession>A0ABR7GG44</accession>
<feature type="transmembrane region" description="Helical" evidence="5">
    <location>
        <begin position="557"/>
        <end position="580"/>
    </location>
</feature>
<keyword evidence="3 5" id="KW-1133">Transmembrane helix</keyword>
<dbReference type="EMBL" id="JACOPG010000002">
    <property type="protein sequence ID" value="MBC5686430.1"/>
    <property type="molecule type" value="Genomic_DNA"/>
</dbReference>
<evidence type="ECO:0000313" key="9">
    <source>
        <dbReference type="Proteomes" id="UP000643810"/>
    </source>
</evidence>
<evidence type="ECO:0000259" key="7">
    <source>
        <dbReference type="Pfam" id="PF12698"/>
    </source>
</evidence>
<organism evidence="8 9">
    <name type="scientific">Roseburia lenta</name>
    <dbReference type="NCBI Taxonomy" id="2763061"/>
    <lineage>
        <taxon>Bacteria</taxon>
        <taxon>Bacillati</taxon>
        <taxon>Bacillota</taxon>
        <taxon>Clostridia</taxon>
        <taxon>Lachnospirales</taxon>
        <taxon>Lachnospiraceae</taxon>
        <taxon>Roseburia</taxon>
    </lineage>
</organism>
<keyword evidence="4 5" id="KW-0472">Membrane</keyword>
<evidence type="ECO:0000256" key="4">
    <source>
        <dbReference type="ARBA" id="ARBA00023136"/>
    </source>
</evidence>
<feature type="transmembrane region" description="Helical" evidence="5">
    <location>
        <begin position="616"/>
        <end position="635"/>
    </location>
</feature>
<dbReference type="NCBIfam" id="TIGR03062">
    <property type="entry name" value="pip_yhgE_Cterm"/>
    <property type="match status" value="1"/>
</dbReference>
<feature type="transmembrane region" description="Helical" evidence="5">
    <location>
        <begin position="515"/>
        <end position="536"/>
    </location>
</feature>
<evidence type="ECO:0000256" key="3">
    <source>
        <dbReference type="ARBA" id="ARBA00022989"/>
    </source>
</evidence>
<dbReference type="Pfam" id="PF12051">
    <property type="entry name" value="DUF3533"/>
    <property type="match status" value="1"/>
</dbReference>
<feature type="transmembrane region" description="Helical" evidence="5">
    <location>
        <begin position="670"/>
        <end position="695"/>
    </location>
</feature>
<evidence type="ECO:0000256" key="2">
    <source>
        <dbReference type="ARBA" id="ARBA00022692"/>
    </source>
</evidence>
<dbReference type="InterPro" id="IPR013525">
    <property type="entry name" value="ABC2_TM"/>
</dbReference>